<dbReference type="Gene3D" id="1.10.10.60">
    <property type="entry name" value="Homeodomain-like"/>
    <property type="match status" value="1"/>
</dbReference>
<dbReference type="GO" id="GO:0000976">
    <property type="term" value="F:transcription cis-regulatory region binding"/>
    <property type="evidence" value="ECO:0007669"/>
    <property type="project" value="TreeGrafter"/>
</dbReference>
<protein>
    <submittedName>
        <fullName evidence="6">Transcriptional regulator, TetR family</fullName>
    </submittedName>
</protein>
<name>A0A239IL28_9ACTN</name>
<dbReference type="SUPFAM" id="SSF46689">
    <property type="entry name" value="Homeodomain-like"/>
    <property type="match status" value="1"/>
</dbReference>
<dbReference type="Gene3D" id="1.10.357.10">
    <property type="entry name" value="Tetracycline Repressor, domain 2"/>
    <property type="match status" value="1"/>
</dbReference>
<proteinExistence type="predicted"/>
<feature type="DNA-binding region" description="H-T-H motif" evidence="4">
    <location>
        <begin position="30"/>
        <end position="49"/>
    </location>
</feature>
<evidence type="ECO:0000313" key="7">
    <source>
        <dbReference type="Proteomes" id="UP000198318"/>
    </source>
</evidence>
<dbReference type="InterPro" id="IPR001647">
    <property type="entry name" value="HTH_TetR"/>
</dbReference>
<organism evidence="6 7">
    <name type="scientific">Actinomadura meyerae</name>
    <dbReference type="NCBI Taxonomy" id="240840"/>
    <lineage>
        <taxon>Bacteria</taxon>
        <taxon>Bacillati</taxon>
        <taxon>Actinomycetota</taxon>
        <taxon>Actinomycetes</taxon>
        <taxon>Streptosporangiales</taxon>
        <taxon>Thermomonosporaceae</taxon>
        <taxon>Actinomadura</taxon>
    </lineage>
</organism>
<dbReference type="GO" id="GO:0003700">
    <property type="term" value="F:DNA-binding transcription factor activity"/>
    <property type="evidence" value="ECO:0007669"/>
    <property type="project" value="TreeGrafter"/>
</dbReference>
<dbReference type="OrthoDB" id="3472818at2"/>
<feature type="domain" description="HTH tetR-type" evidence="5">
    <location>
        <begin position="7"/>
        <end position="67"/>
    </location>
</feature>
<keyword evidence="3" id="KW-0804">Transcription</keyword>
<dbReference type="InterPro" id="IPR050109">
    <property type="entry name" value="HTH-type_TetR-like_transc_reg"/>
</dbReference>
<evidence type="ECO:0000256" key="4">
    <source>
        <dbReference type="PROSITE-ProRule" id="PRU00335"/>
    </source>
</evidence>
<keyword evidence="2 4" id="KW-0238">DNA-binding</keyword>
<dbReference type="AlphaFoldDB" id="A0A239IL28"/>
<dbReference type="Proteomes" id="UP000198318">
    <property type="component" value="Unassembled WGS sequence"/>
</dbReference>
<keyword evidence="7" id="KW-1185">Reference proteome</keyword>
<dbReference type="Pfam" id="PF00440">
    <property type="entry name" value="TetR_N"/>
    <property type="match status" value="1"/>
</dbReference>
<keyword evidence="1" id="KW-0805">Transcription regulation</keyword>
<dbReference type="PROSITE" id="PS50977">
    <property type="entry name" value="HTH_TETR_2"/>
    <property type="match status" value="1"/>
</dbReference>
<evidence type="ECO:0000256" key="1">
    <source>
        <dbReference type="ARBA" id="ARBA00023015"/>
    </source>
</evidence>
<dbReference type="PANTHER" id="PTHR30055">
    <property type="entry name" value="HTH-TYPE TRANSCRIPTIONAL REGULATOR RUTR"/>
    <property type="match status" value="1"/>
</dbReference>
<evidence type="ECO:0000256" key="2">
    <source>
        <dbReference type="ARBA" id="ARBA00023125"/>
    </source>
</evidence>
<dbReference type="PANTHER" id="PTHR30055:SF234">
    <property type="entry name" value="HTH-TYPE TRANSCRIPTIONAL REGULATOR BETI"/>
    <property type="match status" value="1"/>
</dbReference>
<reference evidence="6 7" key="1">
    <citation type="submission" date="2017-06" db="EMBL/GenBank/DDBJ databases">
        <authorList>
            <person name="Kim H.J."/>
            <person name="Triplett B.A."/>
        </authorList>
    </citation>
    <scope>NUCLEOTIDE SEQUENCE [LARGE SCALE GENOMIC DNA]</scope>
    <source>
        <strain evidence="6 7">DSM 44715</strain>
    </source>
</reference>
<evidence type="ECO:0000259" key="5">
    <source>
        <dbReference type="PROSITE" id="PS50977"/>
    </source>
</evidence>
<dbReference type="RefSeq" id="WP_089326667.1">
    <property type="nucleotide sequence ID" value="NZ_FZOR01000012.1"/>
</dbReference>
<evidence type="ECO:0000256" key="3">
    <source>
        <dbReference type="ARBA" id="ARBA00023163"/>
    </source>
</evidence>
<dbReference type="EMBL" id="FZOR01000012">
    <property type="protein sequence ID" value="SNS94297.1"/>
    <property type="molecule type" value="Genomic_DNA"/>
</dbReference>
<evidence type="ECO:0000313" key="6">
    <source>
        <dbReference type="EMBL" id="SNS94297.1"/>
    </source>
</evidence>
<gene>
    <name evidence="6" type="ORF">SAMN05443665_1012184</name>
</gene>
<sequence>MPPVTTDTTRERIIDAAEECFGRFGVAKTTVEDIAAAARLSRATVYRSITGGRDELILAVVVRDLHRFLDRLAERLRRERSVPEAIVEGTMDAVEYVRAEPTVAHFLVPEAAGHMQAAVAGAAEHVLALCCDYVRPYFEQAQRQRKLRADIEVEGTVEFLFRIITSLIVMDRDRDAEGLRRFLRTYVVPVIAAP</sequence>
<accession>A0A239IL28</accession>
<dbReference type="InterPro" id="IPR009057">
    <property type="entry name" value="Homeodomain-like_sf"/>
</dbReference>